<dbReference type="EMBL" id="JBHUJC010000011">
    <property type="protein sequence ID" value="MFD2275575.1"/>
    <property type="molecule type" value="Genomic_DNA"/>
</dbReference>
<comment type="caution">
    <text evidence="11">The sequence shown here is derived from an EMBL/GenBank/DDBJ whole genome shotgun (WGS) entry which is preliminary data.</text>
</comment>
<dbReference type="InterPro" id="IPR039910">
    <property type="entry name" value="D15-like"/>
</dbReference>
<dbReference type="PIRSF" id="PIRSF006076">
    <property type="entry name" value="OM_assembly_OMP85"/>
    <property type="match status" value="1"/>
</dbReference>
<name>A0ABW5E3W5_9BACT</name>
<keyword evidence="2" id="KW-1134">Transmembrane beta strand</keyword>
<protein>
    <recommendedName>
        <fullName evidence="8">Outer membrane protein assembly factor BamA</fullName>
    </recommendedName>
</protein>
<evidence type="ECO:0000256" key="3">
    <source>
        <dbReference type="ARBA" id="ARBA00022692"/>
    </source>
</evidence>
<evidence type="ECO:0000259" key="10">
    <source>
        <dbReference type="PROSITE" id="PS51779"/>
    </source>
</evidence>
<dbReference type="Gene3D" id="2.40.160.50">
    <property type="entry name" value="membrane protein fhac: a member of the omp85/tpsb transporter family"/>
    <property type="match status" value="1"/>
</dbReference>
<evidence type="ECO:0000313" key="12">
    <source>
        <dbReference type="Proteomes" id="UP001597297"/>
    </source>
</evidence>
<keyword evidence="4 9" id="KW-0732">Signal</keyword>
<dbReference type="InterPro" id="IPR010827">
    <property type="entry name" value="BamA/TamA_POTRA"/>
</dbReference>
<reference evidence="12" key="1">
    <citation type="journal article" date="2019" name="Int. J. Syst. Evol. Microbiol.">
        <title>The Global Catalogue of Microorganisms (GCM) 10K type strain sequencing project: providing services to taxonomists for standard genome sequencing and annotation.</title>
        <authorList>
            <consortium name="The Broad Institute Genomics Platform"/>
            <consortium name="The Broad Institute Genome Sequencing Center for Infectious Disease"/>
            <person name="Wu L."/>
            <person name="Ma J."/>
        </authorList>
    </citation>
    <scope>NUCLEOTIDE SEQUENCE [LARGE SCALE GENOMIC DNA]</scope>
    <source>
        <strain evidence="12">JCM 16545</strain>
    </source>
</reference>
<evidence type="ECO:0000256" key="8">
    <source>
        <dbReference type="NCBIfam" id="TIGR03303"/>
    </source>
</evidence>
<dbReference type="PANTHER" id="PTHR12815:SF47">
    <property type="entry name" value="TRANSLOCATION AND ASSEMBLY MODULE SUBUNIT TAMA"/>
    <property type="match status" value="1"/>
</dbReference>
<evidence type="ECO:0000256" key="4">
    <source>
        <dbReference type="ARBA" id="ARBA00022729"/>
    </source>
</evidence>
<evidence type="ECO:0000256" key="1">
    <source>
        <dbReference type="ARBA" id="ARBA00004370"/>
    </source>
</evidence>
<organism evidence="11 12">
    <name type="scientific">Rubritalea spongiae</name>
    <dbReference type="NCBI Taxonomy" id="430797"/>
    <lineage>
        <taxon>Bacteria</taxon>
        <taxon>Pseudomonadati</taxon>
        <taxon>Verrucomicrobiota</taxon>
        <taxon>Verrucomicrobiia</taxon>
        <taxon>Verrucomicrobiales</taxon>
        <taxon>Rubritaleaceae</taxon>
        <taxon>Rubritalea</taxon>
    </lineage>
</organism>
<dbReference type="PROSITE" id="PS51779">
    <property type="entry name" value="POTRA"/>
    <property type="match status" value="3"/>
</dbReference>
<dbReference type="Gene3D" id="3.10.20.310">
    <property type="entry name" value="membrane protein fhac"/>
    <property type="match status" value="5"/>
</dbReference>
<dbReference type="InterPro" id="IPR000184">
    <property type="entry name" value="Bac_surfAg_D15"/>
</dbReference>
<evidence type="ECO:0000256" key="5">
    <source>
        <dbReference type="ARBA" id="ARBA00022737"/>
    </source>
</evidence>
<dbReference type="RefSeq" id="WP_377094713.1">
    <property type="nucleotide sequence ID" value="NZ_JBHSJM010000001.1"/>
</dbReference>
<evidence type="ECO:0000313" key="11">
    <source>
        <dbReference type="EMBL" id="MFD2275575.1"/>
    </source>
</evidence>
<keyword evidence="3" id="KW-0812">Transmembrane</keyword>
<dbReference type="Proteomes" id="UP001597297">
    <property type="component" value="Unassembled WGS sequence"/>
</dbReference>
<evidence type="ECO:0000256" key="6">
    <source>
        <dbReference type="ARBA" id="ARBA00023136"/>
    </source>
</evidence>
<evidence type="ECO:0000256" key="2">
    <source>
        <dbReference type="ARBA" id="ARBA00022452"/>
    </source>
</evidence>
<gene>
    <name evidence="11" type="primary">bamA</name>
    <name evidence="11" type="ORF">ACFSQZ_03750</name>
</gene>
<keyword evidence="6" id="KW-0472">Membrane</keyword>
<evidence type="ECO:0000256" key="7">
    <source>
        <dbReference type="ARBA" id="ARBA00023237"/>
    </source>
</evidence>
<feature type="domain" description="POTRA" evidence="10">
    <location>
        <begin position="34"/>
        <end position="107"/>
    </location>
</feature>
<feature type="chain" id="PRO_5045222354" description="Outer membrane protein assembly factor BamA" evidence="9">
    <location>
        <begin position="29"/>
        <end position="808"/>
    </location>
</feature>
<sequence>MTKVHSSFRASLRYCIALFLGIASIALAQDFTDKKINSVQVRYAGAKTVDEARIRNLMSVKPGQTFSAEKLDDDIRSLVNSGLVDDVTMSGEESGSGMTLIVEVMTRPALAGVGFAGNEEFSDGKLAKETELKPGLPISDVAIYEARKKIEEYYQGYGFSDVNVTHRLQKTDRAGFSDVIFEVNEGEALVLKAIKFNGNNAFSDGDLRRKMETKKKDILSFITKSGRIDVNELQADEDRILDFYRNNGYLKAQTSGFKRMVRQPNENGDIVFLAGDNVEYVLKSSSLTELFTGGDKSKIELEMDIYEGVQYSVNQIRFTSGMKVFSPQELMPVLTLNNGDTFSASKMRKDITTIRSYYGSRGYADASVDPDIQYASENTVNITYTVTEGRPYKVGRVTIEGNNKTKDKVIRREIPLKPGDNFNTVDVETTRKRLEGLNYFSNVVAQGSPSDQEGYRDINVLVEEKQTGQLSFGLGFSSIDSVVGYITVEETNFDITNPWKFRGGGQRMSLNLRMGSETQDFSLSLTEPWFLGRRLSLGGEVFYHGAQNLSDEYEQRNVGGALFMRKPIGRFAYLRGEMRWEKIKVDVENDVPDTSVFQQFGGKFTRPAISLNYVWDSRDALQTPRSGHKIDVGATAVVSALGGDTDSFIFSLTGSKFWNLWFDSILEVNGNISMVETSSGETPIYDRQFLGGARNLRGFEYRDVGPRDYDSPQGTGEVYGGDSSGYATVEWSFPVISSVRGAAFYDAGFVSLDSWDFDIGEYYSDIGVGLRMNLPFGPIALDYAFPLEMPDERADKGGQFNFYIDYEF</sequence>
<dbReference type="InterPro" id="IPR034746">
    <property type="entry name" value="POTRA"/>
</dbReference>
<dbReference type="InterPro" id="IPR023707">
    <property type="entry name" value="OM_assembly_BamA"/>
</dbReference>
<feature type="domain" description="POTRA" evidence="10">
    <location>
        <begin position="392"/>
        <end position="465"/>
    </location>
</feature>
<dbReference type="Pfam" id="PF01103">
    <property type="entry name" value="Omp85"/>
    <property type="match status" value="1"/>
</dbReference>
<dbReference type="Pfam" id="PF07244">
    <property type="entry name" value="POTRA"/>
    <property type="match status" value="5"/>
</dbReference>
<keyword evidence="12" id="KW-1185">Reference proteome</keyword>
<keyword evidence="5" id="KW-0677">Repeat</keyword>
<feature type="signal peptide" evidence="9">
    <location>
        <begin position="1"/>
        <end position="28"/>
    </location>
</feature>
<dbReference type="PANTHER" id="PTHR12815">
    <property type="entry name" value="SORTING AND ASSEMBLY MACHINERY SAMM50 PROTEIN FAMILY MEMBER"/>
    <property type="match status" value="1"/>
</dbReference>
<feature type="domain" description="POTRA" evidence="10">
    <location>
        <begin position="311"/>
        <end position="389"/>
    </location>
</feature>
<keyword evidence="7" id="KW-0998">Cell outer membrane</keyword>
<dbReference type="NCBIfam" id="TIGR03303">
    <property type="entry name" value="OM_YaeT"/>
    <property type="match status" value="1"/>
</dbReference>
<accession>A0ABW5E3W5</accession>
<proteinExistence type="predicted"/>
<evidence type="ECO:0000256" key="9">
    <source>
        <dbReference type="SAM" id="SignalP"/>
    </source>
</evidence>
<comment type="subcellular location">
    <subcellularLocation>
        <location evidence="1">Membrane</location>
    </subcellularLocation>
</comment>